<feature type="transmembrane region" description="Helical" evidence="13">
    <location>
        <begin position="71"/>
        <end position="91"/>
    </location>
</feature>
<dbReference type="CDD" id="cd00082">
    <property type="entry name" value="HisKA"/>
    <property type="match status" value="1"/>
</dbReference>
<dbReference type="SUPFAM" id="SSF47384">
    <property type="entry name" value="Homodimeric domain of signal transducing histidine kinase"/>
    <property type="match status" value="1"/>
</dbReference>
<dbReference type="PROSITE" id="PS50109">
    <property type="entry name" value="HIS_KIN"/>
    <property type="match status" value="1"/>
</dbReference>
<dbReference type="FunFam" id="3.30.565.10:FF:000023">
    <property type="entry name" value="PAS domain-containing sensor histidine kinase"/>
    <property type="match status" value="1"/>
</dbReference>
<evidence type="ECO:0000256" key="13">
    <source>
        <dbReference type="SAM" id="Phobius"/>
    </source>
</evidence>
<dbReference type="InterPro" id="IPR003661">
    <property type="entry name" value="HisK_dim/P_dom"/>
</dbReference>
<dbReference type="PRINTS" id="PR00344">
    <property type="entry name" value="BCTRLSENSOR"/>
</dbReference>
<dbReference type="SMART" id="SM00387">
    <property type="entry name" value="HATPase_c"/>
    <property type="match status" value="1"/>
</dbReference>
<feature type="domain" description="Response regulatory" evidence="15">
    <location>
        <begin position="622"/>
        <end position="742"/>
    </location>
</feature>
<dbReference type="InterPro" id="IPR036890">
    <property type="entry name" value="HATPase_C_sf"/>
</dbReference>
<dbReference type="InterPro" id="IPR000014">
    <property type="entry name" value="PAS"/>
</dbReference>
<feature type="domain" description="Histidine kinase" evidence="14">
    <location>
        <begin position="242"/>
        <end position="457"/>
    </location>
</feature>
<dbReference type="SUPFAM" id="SSF52172">
    <property type="entry name" value="CheY-like"/>
    <property type="match status" value="1"/>
</dbReference>
<dbReference type="AlphaFoldDB" id="A0A0D0K7K4"/>
<keyword evidence="11 13" id="KW-0472">Membrane</keyword>
<dbReference type="SMART" id="SM00388">
    <property type="entry name" value="HisKA"/>
    <property type="match status" value="1"/>
</dbReference>
<dbReference type="GO" id="GO:0000155">
    <property type="term" value="F:phosphorelay sensor kinase activity"/>
    <property type="evidence" value="ECO:0007669"/>
    <property type="project" value="InterPro"/>
</dbReference>
<dbReference type="CDD" id="cd00130">
    <property type="entry name" value="PAS"/>
    <property type="match status" value="1"/>
</dbReference>
<keyword evidence="5 12" id="KW-0597">Phosphoprotein</keyword>
<dbReference type="CDD" id="cd17546">
    <property type="entry name" value="REC_hyHK_CKI1_RcsC-like"/>
    <property type="match status" value="1"/>
</dbReference>
<dbReference type="EMBL" id="JXQV01000004">
    <property type="protein sequence ID" value="KIQ04608.1"/>
    <property type="molecule type" value="Genomic_DNA"/>
</dbReference>
<feature type="transmembrane region" description="Helical" evidence="13">
    <location>
        <begin position="45"/>
        <end position="65"/>
    </location>
</feature>
<sequence>MSELAILKDRLSETFASVEADEGPTIASAVPARAERLRSPLYIRLLRAMTLFAAGCGFAFASAVYLGGNAALYMAAVSVAICVFCAVYMMVRSSMLRQASMQHANLLDARHRQNAALMAGIHEAMGDIVVSRDMDRRIIHANAAFCEMTGCAEPYGKTCEEIGIAFRPGGRAHCYDVEIATPYGQRIFTWHDVVANDPASSRLVISSLARDVTDERAALRTREDARLRAENANAAKGRLLATVSHEIRLPLSGILGMNHLLSQTKLTQEQRNYLDGMRQSGQSLVQLVEDLLDFSTMEAGRFRLNPRAENLRQLIESVVEMLAHRAHEKGIEIASIIAADMPDCLDFDPARLRQVLFNLIGNAVKFTTKGGVLVRASMSGETLSIAVQDTGPGIGKAEQARIFGEFEQAGTRSQKNAGTGLGLAISARIIREFGGALTVESRKGEGSVFTATFKPASAPVVDMAPGRTAALARSNVLLLAPAGVAAVATVDVIRALGGTCTLLSTPRQLKSHRLQAPGELAEVTDIIIDHRVAVSFREALKSWPSRADRSVRQILLVNPEERASQPKEDFDAWLIRPLREKSLVDVLCGRLRGVERRDAINDNQHPGFGFSSALDKTSYELDVLVAEDDPVNARILRAVLEKSGCRVRMVSDFKALTNALTGESASLPDLIISDLHMPFGDGLEVLPRLSASLNSQKRVPVMVLSGDTTPDTQSFLLGAGISAVLAKPVEPKRLIEEVLRLFPQNRTGVF</sequence>
<dbReference type="Pfam" id="PF13188">
    <property type="entry name" value="PAS_8"/>
    <property type="match status" value="1"/>
</dbReference>
<keyword evidence="10" id="KW-0902">Two-component regulatory system</keyword>
<dbReference type="InterPro" id="IPR036097">
    <property type="entry name" value="HisK_dim/P_sf"/>
</dbReference>
<dbReference type="GO" id="GO:0005886">
    <property type="term" value="C:plasma membrane"/>
    <property type="evidence" value="ECO:0007669"/>
    <property type="project" value="UniProtKB-SubCell"/>
</dbReference>
<protein>
    <recommendedName>
        <fullName evidence="3">histidine kinase</fullName>
        <ecNumber evidence="3">2.7.13.3</ecNumber>
    </recommendedName>
</protein>
<evidence type="ECO:0000259" key="15">
    <source>
        <dbReference type="PROSITE" id="PS50110"/>
    </source>
</evidence>
<dbReference type="InterPro" id="IPR004358">
    <property type="entry name" value="Sig_transdc_His_kin-like_C"/>
</dbReference>
<dbReference type="InterPro" id="IPR005467">
    <property type="entry name" value="His_kinase_dom"/>
</dbReference>
<dbReference type="OrthoDB" id="9801651at2"/>
<organism evidence="16 17">
    <name type="scientific">Agrobacterium tumefaciens</name>
    <dbReference type="NCBI Taxonomy" id="358"/>
    <lineage>
        <taxon>Bacteria</taxon>
        <taxon>Pseudomonadati</taxon>
        <taxon>Pseudomonadota</taxon>
        <taxon>Alphaproteobacteria</taxon>
        <taxon>Hyphomicrobiales</taxon>
        <taxon>Rhizobiaceae</taxon>
        <taxon>Rhizobium/Agrobacterium group</taxon>
        <taxon>Agrobacterium</taxon>
        <taxon>Agrobacterium tumefaciens complex</taxon>
    </lineage>
</organism>
<dbReference type="InterPro" id="IPR035965">
    <property type="entry name" value="PAS-like_dom_sf"/>
</dbReference>
<keyword evidence="8 16" id="KW-0418">Kinase</keyword>
<evidence type="ECO:0000259" key="14">
    <source>
        <dbReference type="PROSITE" id="PS50109"/>
    </source>
</evidence>
<dbReference type="Pfam" id="PF02518">
    <property type="entry name" value="HATPase_c"/>
    <property type="match status" value="1"/>
</dbReference>
<dbReference type="Gene3D" id="1.10.287.130">
    <property type="match status" value="1"/>
</dbReference>
<feature type="modified residue" description="4-aspartylphosphate" evidence="12">
    <location>
        <position position="674"/>
    </location>
</feature>
<keyword evidence="4" id="KW-1003">Cell membrane</keyword>
<dbReference type="Proteomes" id="UP000035017">
    <property type="component" value="Unassembled WGS sequence"/>
</dbReference>
<evidence type="ECO:0000256" key="4">
    <source>
        <dbReference type="ARBA" id="ARBA00022475"/>
    </source>
</evidence>
<dbReference type="InterPro" id="IPR011006">
    <property type="entry name" value="CheY-like_superfamily"/>
</dbReference>
<dbReference type="Pfam" id="PF00072">
    <property type="entry name" value="Response_reg"/>
    <property type="match status" value="1"/>
</dbReference>
<evidence type="ECO:0000256" key="9">
    <source>
        <dbReference type="ARBA" id="ARBA00022840"/>
    </source>
</evidence>
<dbReference type="EC" id="2.7.13.3" evidence="3"/>
<keyword evidence="7" id="KW-0547">Nucleotide-binding</keyword>
<evidence type="ECO:0000256" key="10">
    <source>
        <dbReference type="ARBA" id="ARBA00023012"/>
    </source>
</evidence>
<dbReference type="GO" id="GO:0005524">
    <property type="term" value="F:ATP binding"/>
    <property type="evidence" value="ECO:0007669"/>
    <property type="project" value="UniProtKB-KW"/>
</dbReference>
<dbReference type="PANTHER" id="PTHR45339:SF1">
    <property type="entry name" value="HYBRID SIGNAL TRANSDUCTION HISTIDINE KINASE J"/>
    <property type="match status" value="1"/>
</dbReference>
<comment type="subcellular location">
    <subcellularLocation>
        <location evidence="2">Cell membrane</location>
    </subcellularLocation>
</comment>
<dbReference type="PANTHER" id="PTHR45339">
    <property type="entry name" value="HYBRID SIGNAL TRANSDUCTION HISTIDINE KINASE J"/>
    <property type="match status" value="1"/>
</dbReference>
<gene>
    <name evidence="16" type="ORF">RU07_03540</name>
</gene>
<evidence type="ECO:0000256" key="11">
    <source>
        <dbReference type="ARBA" id="ARBA00023136"/>
    </source>
</evidence>
<evidence type="ECO:0000256" key="5">
    <source>
        <dbReference type="ARBA" id="ARBA00022553"/>
    </source>
</evidence>
<dbReference type="Pfam" id="PF00512">
    <property type="entry name" value="HisKA"/>
    <property type="match status" value="1"/>
</dbReference>
<comment type="catalytic activity">
    <reaction evidence="1">
        <text>ATP + protein L-histidine = ADP + protein N-phospho-L-histidine.</text>
        <dbReference type="EC" id="2.7.13.3"/>
    </reaction>
</comment>
<keyword evidence="13" id="KW-0812">Transmembrane</keyword>
<dbReference type="SUPFAM" id="SSF55785">
    <property type="entry name" value="PYP-like sensor domain (PAS domain)"/>
    <property type="match status" value="1"/>
</dbReference>
<keyword evidence="13" id="KW-1133">Transmembrane helix</keyword>
<evidence type="ECO:0000256" key="12">
    <source>
        <dbReference type="PROSITE-ProRule" id="PRU00169"/>
    </source>
</evidence>
<evidence type="ECO:0000256" key="1">
    <source>
        <dbReference type="ARBA" id="ARBA00000085"/>
    </source>
</evidence>
<evidence type="ECO:0000256" key="8">
    <source>
        <dbReference type="ARBA" id="ARBA00022777"/>
    </source>
</evidence>
<keyword evidence="6" id="KW-0808">Transferase</keyword>
<evidence type="ECO:0000256" key="2">
    <source>
        <dbReference type="ARBA" id="ARBA00004236"/>
    </source>
</evidence>
<dbReference type="CDD" id="cd16922">
    <property type="entry name" value="HATPase_EvgS-ArcB-TorS-like"/>
    <property type="match status" value="1"/>
</dbReference>
<dbReference type="Gene3D" id="3.40.50.2300">
    <property type="match status" value="1"/>
</dbReference>
<proteinExistence type="predicted"/>
<reference evidence="16 17" key="1">
    <citation type="submission" date="2014-12" db="EMBL/GenBank/DDBJ databases">
        <title>16Stimator: statistical estimation of ribosomal gene copy numbers from draft genome assemblies.</title>
        <authorList>
            <person name="Perisin M.A."/>
            <person name="Vetter M."/>
            <person name="Gilbert J.A."/>
            <person name="Bergelson J."/>
        </authorList>
    </citation>
    <scope>NUCLEOTIDE SEQUENCE [LARGE SCALE GENOMIC DNA]</scope>
    <source>
        <strain evidence="16 17">MEJ076</strain>
    </source>
</reference>
<keyword evidence="9" id="KW-0067">ATP-binding</keyword>
<dbReference type="InterPro" id="IPR003594">
    <property type="entry name" value="HATPase_dom"/>
</dbReference>
<evidence type="ECO:0000313" key="17">
    <source>
        <dbReference type="Proteomes" id="UP000035017"/>
    </source>
</evidence>
<dbReference type="InterPro" id="IPR001789">
    <property type="entry name" value="Sig_transdc_resp-reg_receiver"/>
</dbReference>
<evidence type="ECO:0000313" key="16">
    <source>
        <dbReference type="EMBL" id="KIQ04608.1"/>
    </source>
</evidence>
<evidence type="ECO:0000256" key="6">
    <source>
        <dbReference type="ARBA" id="ARBA00022679"/>
    </source>
</evidence>
<comment type="caution">
    <text evidence="16">The sequence shown here is derived from an EMBL/GenBank/DDBJ whole genome shotgun (WGS) entry which is preliminary data.</text>
</comment>
<dbReference type="SMART" id="SM00448">
    <property type="entry name" value="REC"/>
    <property type="match status" value="1"/>
</dbReference>
<dbReference type="SUPFAM" id="SSF55874">
    <property type="entry name" value="ATPase domain of HSP90 chaperone/DNA topoisomerase II/histidine kinase"/>
    <property type="match status" value="1"/>
</dbReference>
<dbReference type="Gene3D" id="3.30.450.20">
    <property type="entry name" value="PAS domain"/>
    <property type="match status" value="1"/>
</dbReference>
<dbReference type="PROSITE" id="PS50110">
    <property type="entry name" value="RESPONSE_REGULATORY"/>
    <property type="match status" value="1"/>
</dbReference>
<evidence type="ECO:0000256" key="7">
    <source>
        <dbReference type="ARBA" id="ARBA00022741"/>
    </source>
</evidence>
<accession>A0A0D0K7K4</accession>
<name>A0A0D0K7K4_AGRTU</name>
<dbReference type="Gene3D" id="3.30.565.10">
    <property type="entry name" value="Histidine kinase-like ATPase, C-terminal domain"/>
    <property type="match status" value="1"/>
</dbReference>
<evidence type="ECO:0000256" key="3">
    <source>
        <dbReference type="ARBA" id="ARBA00012438"/>
    </source>
</evidence>